<accession>A0A875S7N0</accession>
<dbReference type="OrthoDB" id="306876at2759"/>
<dbReference type="Pfam" id="PF00892">
    <property type="entry name" value="EamA"/>
    <property type="match status" value="2"/>
</dbReference>
<dbReference type="GeneID" id="62198168"/>
<feature type="transmembrane region" description="Helical" evidence="5">
    <location>
        <begin position="294"/>
        <end position="314"/>
    </location>
</feature>
<dbReference type="PANTHER" id="PTHR22911">
    <property type="entry name" value="ACYL-MALONYL CONDENSING ENZYME-RELATED"/>
    <property type="match status" value="1"/>
</dbReference>
<dbReference type="AlphaFoldDB" id="A0A875S7N0"/>
<dbReference type="KEGG" id="bnn:FOA43_004768"/>
<evidence type="ECO:0000256" key="2">
    <source>
        <dbReference type="ARBA" id="ARBA00022692"/>
    </source>
</evidence>
<keyword evidence="2 5" id="KW-0812">Transmembrane</keyword>
<proteinExistence type="predicted"/>
<keyword evidence="4 5" id="KW-0472">Membrane</keyword>
<dbReference type="SUPFAM" id="SSF103481">
    <property type="entry name" value="Multidrug resistance efflux transporter EmrE"/>
    <property type="match status" value="2"/>
</dbReference>
<feature type="transmembrane region" description="Helical" evidence="5">
    <location>
        <begin position="51"/>
        <end position="72"/>
    </location>
</feature>
<dbReference type="InterPro" id="IPR000620">
    <property type="entry name" value="EamA_dom"/>
</dbReference>
<keyword evidence="3 5" id="KW-1133">Transmembrane helix</keyword>
<organism evidence="7 8">
    <name type="scientific">Eeniella nana</name>
    <name type="common">Yeast</name>
    <name type="synonym">Brettanomyces nanus</name>
    <dbReference type="NCBI Taxonomy" id="13502"/>
    <lineage>
        <taxon>Eukaryota</taxon>
        <taxon>Fungi</taxon>
        <taxon>Dikarya</taxon>
        <taxon>Ascomycota</taxon>
        <taxon>Saccharomycotina</taxon>
        <taxon>Pichiomycetes</taxon>
        <taxon>Pichiales</taxon>
        <taxon>Pichiaceae</taxon>
        <taxon>Brettanomyces</taxon>
    </lineage>
</organism>
<keyword evidence="8" id="KW-1185">Reference proteome</keyword>
<evidence type="ECO:0000313" key="7">
    <source>
        <dbReference type="EMBL" id="QPG77356.1"/>
    </source>
</evidence>
<feature type="domain" description="EamA" evidence="6">
    <location>
        <begin position="49"/>
        <end position="190"/>
    </location>
</feature>
<evidence type="ECO:0000313" key="8">
    <source>
        <dbReference type="Proteomes" id="UP000662931"/>
    </source>
</evidence>
<feature type="transmembrane region" description="Helical" evidence="5">
    <location>
        <begin position="149"/>
        <end position="167"/>
    </location>
</feature>
<feature type="transmembrane region" description="Helical" evidence="5">
    <location>
        <begin position="259"/>
        <end position="282"/>
    </location>
</feature>
<dbReference type="PANTHER" id="PTHR22911:SF6">
    <property type="entry name" value="SOLUTE CARRIER FAMILY 35 MEMBER G1"/>
    <property type="match status" value="1"/>
</dbReference>
<dbReference type="RefSeq" id="XP_038780921.1">
    <property type="nucleotide sequence ID" value="XM_038924993.1"/>
</dbReference>
<feature type="transmembrane region" description="Helical" evidence="5">
    <location>
        <begin position="352"/>
        <end position="370"/>
    </location>
</feature>
<feature type="transmembrane region" description="Helical" evidence="5">
    <location>
        <begin position="174"/>
        <end position="194"/>
    </location>
</feature>
<evidence type="ECO:0000256" key="5">
    <source>
        <dbReference type="SAM" id="Phobius"/>
    </source>
</evidence>
<feature type="transmembrane region" description="Helical" evidence="5">
    <location>
        <begin position="84"/>
        <end position="105"/>
    </location>
</feature>
<evidence type="ECO:0000259" key="6">
    <source>
        <dbReference type="Pfam" id="PF00892"/>
    </source>
</evidence>
<evidence type="ECO:0000256" key="3">
    <source>
        <dbReference type="ARBA" id="ARBA00022989"/>
    </source>
</evidence>
<protein>
    <recommendedName>
        <fullName evidence="6">EamA domain-containing protein</fullName>
    </recommendedName>
</protein>
<name>A0A875S7N0_EENNA</name>
<comment type="subcellular location">
    <subcellularLocation>
        <location evidence="1">Membrane</location>
        <topology evidence="1">Multi-pass membrane protein</topology>
    </subcellularLocation>
</comment>
<feature type="transmembrane region" description="Helical" evidence="5">
    <location>
        <begin position="232"/>
        <end position="252"/>
    </location>
</feature>
<feature type="transmembrane region" description="Helical" evidence="5">
    <location>
        <begin position="126"/>
        <end position="143"/>
    </location>
</feature>
<sequence length="403" mass="44559">MSSHALSESDEETGSFGKWSSSGHANGSLFNKCKESLIHFYKEYIIRNMGITLTLISQFFNSLMILFCKLLLMDPDFDEPMHPFQILFVRMTMTYIGCALYLGLYKRDPDFPLGPKGFRKLMMGRGVGGCISVAGQYFALLYLTISDTIVITFLSPIITSLMAYFFLRERFTRAEAVGGMLAFVGVIFISRPSFLFGDVGTDSITAGTEAGVTSSAEGDGRLLETNNPTLRLLGSFLALSATFGTGIAMCCIRKIAFHAHALLTVSFFALITVIVSFFGIILTPGLTFEIPRNTRQWVLLIALGVAGFIMQFLLTAGMQREKAARAIAMSYSQLIYASFFDLVIFNHWPSKLSFLGEMIITVAVVGIIYFKEEPTSSHDLEDLEDHDSISLSSLSIDDDDSIH</sequence>
<dbReference type="InterPro" id="IPR037185">
    <property type="entry name" value="EmrE-like"/>
</dbReference>
<gene>
    <name evidence="7" type="ORF">FOA43_004768</name>
</gene>
<dbReference type="GO" id="GO:0016020">
    <property type="term" value="C:membrane"/>
    <property type="evidence" value="ECO:0007669"/>
    <property type="project" value="UniProtKB-SubCell"/>
</dbReference>
<dbReference type="EMBL" id="CP064815">
    <property type="protein sequence ID" value="QPG77356.1"/>
    <property type="molecule type" value="Genomic_DNA"/>
</dbReference>
<evidence type="ECO:0000256" key="4">
    <source>
        <dbReference type="ARBA" id="ARBA00023136"/>
    </source>
</evidence>
<evidence type="ECO:0000256" key="1">
    <source>
        <dbReference type="ARBA" id="ARBA00004141"/>
    </source>
</evidence>
<reference evidence="7" key="1">
    <citation type="submission" date="2020-10" db="EMBL/GenBank/DDBJ databases">
        <authorList>
            <person name="Roach M.J.R."/>
        </authorList>
    </citation>
    <scope>NUCLEOTIDE SEQUENCE</scope>
    <source>
        <strain evidence="7">CBS 1945</strain>
    </source>
</reference>
<dbReference type="Proteomes" id="UP000662931">
    <property type="component" value="Chromosome 4"/>
</dbReference>
<feature type="domain" description="EamA" evidence="6">
    <location>
        <begin position="233"/>
        <end position="368"/>
    </location>
</feature>